<dbReference type="Pfam" id="PF03372">
    <property type="entry name" value="Exo_endo_phos"/>
    <property type="match status" value="1"/>
</dbReference>
<dbReference type="Proteomes" id="UP000271624">
    <property type="component" value="Unassembled WGS sequence"/>
</dbReference>
<accession>A0A3S1J087</accession>
<name>A0A3S1J087_9CYAN</name>
<reference evidence="3" key="2">
    <citation type="journal article" date="2019" name="Genome Biol. Evol.">
        <title>Day and night: Metabolic profiles and evolutionary relationships of six axenic non-marine cyanobacteria.</title>
        <authorList>
            <person name="Will S.E."/>
            <person name="Henke P."/>
            <person name="Boedeker C."/>
            <person name="Huang S."/>
            <person name="Brinkmann H."/>
            <person name="Rohde M."/>
            <person name="Jarek M."/>
            <person name="Friedl T."/>
            <person name="Seufert S."/>
            <person name="Schumacher M."/>
            <person name="Overmann J."/>
            <person name="Neumann-Schaal M."/>
            <person name="Petersen J."/>
        </authorList>
    </citation>
    <scope>NUCLEOTIDE SEQUENCE [LARGE SCALE GENOMIC DNA]</scope>
    <source>
        <strain evidence="3">PCC 7102</strain>
    </source>
</reference>
<organism evidence="3 4">
    <name type="scientific">Dulcicalothrix desertica PCC 7102</name>
    <dbReference type="NCBI Taxonomy" id="232991"/>
    <lineage>
        <taxon>Bacteria</taxon>
        <taxon>Bacillati</taxon>
        <taxon>Cyanobacteriota</taxon>
        <taxon>Cyanophyceae</taxon>
        <taxon>Nostocales</taxon>
        <taxon>Calotrichaceae</taxon>
        <taxon>Dulcicalothrix</taxon>
    </lineage>
</organism>
<dbReference type="InterPro" id="IPR005135">
    <property type="entry name" value="Endo/exonuclease/phosphatase"/>
</dbReference>
<feature type="transmembrane region" description="Helical" evidence="1">
    <location>
        <begin position="50"/>
        <end position="66"/>
    </location>
</feature>
<feature type="transmembrane region" description="Helical" evidence="1">
    <location>
        <begin position="18"/>
        <end position="38"/>
    </location>
</feature>
<dbReference type="PANTHER" id="PTHR14859">
    <property type="entry name" value="CALCOFLUOR WHITE HYPERSENSITIVE PROTEIN PRECURSOR"/>
    <property type="match status" value="1"/>
</dbReference>
<dbReference type="GO" id="GO:0006506">
    <property type="term" value="P:GPI anchor biosynthetic process"/>
    <property type="evidence" value="ECO:0007669"/>
    <property type="project" value="TreeGrafter"/>
</dbReference>
<keyword evidence="1" id="KW-1133">Transmembrane helix</keyword>
<protein>
    <recommendedName>
        <fullName evidence="2">Endonuclease/exonuclease/phosphatase domain-containing protein</fullName>
    </recommendedName>
</protein>
<dbReference type="Gene3D" id="3.60.10.10">
    <property type="entry name" value="Endonuclease/exonuclease/phosphatase"/>
    <property type="match status" value="1"/>
</dbReference>
<comment type="caution">
    <text evidence="3">The sequence shown here is derived from an EMBL/GenBank/DDBJ whole genome shotgun (WGS) entry which is preliminary data.</text>
</comment>
<proteinExistence type="predicted"/>
<keyword evidence="1" id="KW-0812">Transmembrane</keyword>
<reference evidence="3" key="1">
    <citation type="submission" date="2018-12" db="EMBL/GenBank/DDBJ databases">
        <authorList>
            <person name="Will S."/>
            <person name="Neumann-Schaal M."/>
            <person name="Henke P."/>
        </authorList>
    </citation>
    <scope>NUCLEOTIDE SEQUENCE</scope>
    <source>
        <strain evidence="3">PCC 7102</strain>
    </source>
</reference>
<dbReference type="PANTHER" id="PTHR14859:SF1">
    <property type="entry name" value="PGAP2-INTERACTING PROTEIN"/>
    <property type="match status" value="1"/>
</dbReference>
<sequence length="336" mass="38040">MPVPQECSTKLINYMLKIIILVTLCILGLLSLLNYFAWSYPLELLTHFRVQYFVAALIITGILLILQQKRIIKNKAIIFIAVAIVSLNLAEILPWYLPNSQKVSNNESPQIKIESFNVNVENQEYTTAIDVVRKDKPDVALFIEVHDTWFNNLKIGLKDIFPYSFRSPGGGLAVFSRIPLEGSHGVNLDEVGHHLVTNFNVNGKTVHFIGTHPMVPVKPKTFHRRNRQLAALEKYINQQQNPVIIAGDFNVSPWSPYYRKFIKKTNLHNTRLGFGILPSWPRPATHVKIPSWLIPLVNIPIDHCLVSKDFGVVNTRISQNGNSDHAAIVVSLVLRS</sequence>
<keyword evidence="4" id="KW-1185">Reference proteome</keyword>
<feature type="transmembrane region" description="Helical" evidence="1">
    <location>
        <begin position="78"/>
        <end position="97"/>
    </location>
</feature>
<dbReference type="GO" id="GO:0016020">
    <property type="term" value="C:membrane"/>
    <property type="evidence" value="ECO:0007669"/>
    <property type="project" value="GOC"/>
</dbReference>
<keyword evidence="1" id="KW-0472">Membrane</keyword>
<dbReference type="EMBL" id="RSCL01000008">
    <property type="protein sequence ID" value="RUT05460.1"/>
    <property type="molecule type" value="Genomic_DNA"/>
</dbReference>
<evidence type="ECO:0000256" key="1">
    <source>
        <dbReference type="SAM" id="Phobius"/>
    </source>
</evidence>
<gene>
    <name evidence="3" type="ORF">DSM106972_034670</name>
</gene>
<dbReference type="InterPro" id="IPR036691">
    <property type="entry name" value="Endo/exonu/phosph_ase_sf"/>
</dbReference>
<dbReference type="SUPFAM" id="SSF56219">
    <property type="entry name" value="DNase I-like"/>
    <property type="match status" value="1"/>
</dbReference>
<feature type="domain" description="Endonuclease/exonuclease/phosphatase" evidence="2">
    <location>
        <begin position="115"/>
        <end position="325"/>
    </location>
</feature>
<evidence type="ECO:0000259" key="2">
    <source>
        <dbReference type="Pfam" id="PF03372"/>
    </source>
</evidence>
<evidence type="ECO:0000313" key="3">
    <source>
        <dbReference type="EMBL" id="RUT05460.1"/>
    </source>
</evidence>
<evidence type="ECO:0000313" key="4">
    <source>
        <dbReference type="Proteomes" id="UP000271624"/>
    </source>
</evidence>
<dbReference type="AlphaFoldDB" id="A0A3S1J087"/>
<dbReference type="GO" id="GO:0003824">
    <property type="term" value="F:catalytic activity"/>
    <property type="evidence" value="ECO:0007669"/>
    <property type="project" value="InterPro"/>
</dbReference>
<dbReference type="InterPro" id="IPR051916">
    <property type="entry name" value="GPI-anchor_lipid_remodeler"/>
</dbReference>